<dbReference type="Proteomes" id="UP001219934">
    <property type="component" value="Unassembled WGS sequence"/>
</dbReference>
<dbReference type="EMBL" id="JAPTMU010000241">
    <property type="protein sequence ID" value="KAJ4919915.1"/>
    <property type="molecule type" value="Genomic_DNA"/>
</dbReference>
<proteinExistence type="predicted"/>
<evidence type="ECO:0000313" key="2">
    <source>
        <dbReference type="Proteomes" id="UP001219934"/>
    </source>
</evidence>
<reference evidence="1" key="1">
    <citation type="submission" date="2022-11" db="EMBL/GenBank/DDBJ databases">
        <title>Chromosome-level genome of Pogonophryne albipinna.</title>
        <authorList>
            <person name="Jo E."/>
        </authorList>
    </citation>
    <scope>NUCLEOTIDE SEQUENCE</scope>
    <source>
        <strain evidence="1">SGF0006</strain>
        <tissue evidence="1">Muscle</tissue>
    </source>
</reference>
<accession>A0AAD6A8H0</accession>
<organism evidence="1 2">
    <name type="scientific">Pogonophryne albipinna</name>
    <dbReference type="NCBI Taxonomy" id="1090488"/>
    <lineage>
        <taxon>Eukaryota</taxon>
        <taxon>Metazoa</taxon>
        <taxon>Chordata</taxon>
        <taxon>Craniata</taxon>
        <taxon>Vertebrata</taxon>
        <taxon>Euteleostomi</taxon>
        <taxon>Actinopterygii</taxon>
        <taxon>Neopterygii</taxon>
        <taxon>Teleostei</taxon>
        <taxon>Neoteleostei</taxon>
        <taxon>Acanthomorphata</taxon>
        <taxon>Eupercaria</taxon>
        <taxon>Perciformes</taxon>
        <taxon>Notothenioidei</taxon>
        <taxon>Pogonophryne</taxon>
    </lineage>
</organism>
<sequence>MVNIFLLVLGPQDRLDFGNCPQLKGTGSNCQTDLLLKAKIRIKNDTRFLAEE</sequence>
<keyword evidence="2" id="KW-1185">Reference proteome</keyword>
<comment type="caution">
    <text evidence="1">The sequence shown here is derived from an EMBL/GenBank/DDBJ whole genome shotgun (WGS) entry which is preliminary data.</text>
</comment>
<gene>
    <name evidence="1" type="ORF">JOQ06_014267</name>
</gene>
<feature type="non-terminal residue" evidence="1">
    <location>
        <position position="52"/>
    </location>
</feature>
<name>A0AAD6A8H0_9TELE</name>
<evidence type="ECO:0000313" key="1">
    <source>
        <dbReference type="EMBL" id="KAJ4919915.1"/>
    </source>
</evidence>
<protein>
    <submittedName>
        <fullName evidence="1">Uncharacterized protein</fullName>
    </submittedName>
</protein>
<dbReference type="AlphaFoldDB" id="A0AAD6A8H0"/>